<evidence type="ECO:0000313" key="1">
    <source>
        <dbReference type="EMBL" id="MEQ2232961.1"/>
    </source>
</evidence>
<comment type="caution">
    <text evidence="1">The sequence shown here is derived from an EMBL/GenBank/DDBJ whole genome shotgun (WGS) entry which is preliminary data.</text>
</comment>
<keyword evidence="2" id="KW-1185">Reference proteome</keyword>
<dbReference type="Proteomes" id="UP001482620">
    <property type="component" value="Unassembled WGS sequence"/>
</dbReference>
<organism evidence="1 2">
    <name type="scientific">Ilyodon furcidens</name>
    <name type="common">goldbreast splitfin</name>
    <dbReference type="NCBI Taxonomy" id="33524"/>
    <lineage>
        <taxon>Eukaryota</taxon>
        <taxon>Metazoa</taxon>
        <taxon>Chordata</taxon>
        <taxon>Craniata</taxon>
        <taxon>Vertebrata</taxon>
        <taxon>Euteleostomi</taxon>
        <taxon>Actinopterygii</taxon>
        <taxon>Neopterygii</taxon>
        <taxon>Teleostei</taxon>
        <taxon>Neoteleostei</taxon>
        <taxon>Acanthomorphata</taxon>
        <taxon>Ovalentaria</taxon>
        <taxon>Atherinomorphae</taxon>
        <taxon>Cyprinodontiformes</taxon>
        <taxon>Goodeidae</taxon>
        <taxon>Ilyodon</taxon>
    </lineage>
</organism>
<proteinExistence type="predicted"/>
<accession>A0ABV0TKE6</accession>
<sequence>MCQHQAPTLHCLSQQQYLQQKLEQEVRFSGGAGAGQVQLIGLINWAVYEEAAPALRCLSVLPLRCIISGSDGVDWRLGVNQFEPTLGLNLWADSSVSVQLSESCPPSQHLLFGLSRPPRRVKLTTLSHTPGFLTVLPDGFTRAYLQRIPLPFPDSQDYLLKINICLNLSVSGCSLHVGQVNSQHYDNII</sequence>
<evidence type="ECO:0000313" key="2">
    <source>
        <dbReference type="Proteomes" id="UP001482620"/>
    </source>
</evidence>
<protein>
    <submittedName>
        <fullName evidence="1">Uncharacterized protein</fullName>
    </submittedName>
</protein>
<dbReference type="EMBL" id="JAHRIQ010036306">
    <property type="protein sequence ID" value="MEQ2232961.1"/>
    <property type="molecule type" value="Genomic_DNA"/>
</dbReference>
<name>A0ABV0TKE6_9TELE</name>
<reference evidence="1 2" key="1">
    <citation type="submission" date="2021-06" db="EMBL/GenBank/DDBJ databases">
        <authorList>
            <person name="Palmer J.M."/>
        </authorList>
    </citation>
    <scope>NUCLEOTIDE SEQUENCE [LARGE SCALE GENOMIC DNA]</scope>
    <source>
        <strain evidence="2">if_2019</strain>
        <tissue evidence="1">Muscle</tissue>
    </source>
</reference>
<gene>
    <name evidence="1" type="ORF">ILYODFUR_016835</name>
</gene>